<evidence type="ECO:0000313" key="2">
    <source>
        <dbReference type="Proteomes" id="UP000215896"/>
    </source>
</evidence>
<accession>A0A255GKD4</accession>
<dbReference type="RefSeq" id="WP_094404951.1">
    <property type="nucleotide sequence ID" value="NZ_NMVO01000004.1"/>
</dbReference>
<dbReference type="OrthoDB" id="3235220at2"/>
<evidence type="ECO:0008006" key="3">
    <source>
        <dbReference type="Google" id="ProtNLM"/>
    </source>
</evidence>
<protein>
    <recommendedName>
        <fullName evidence="3">Phage tail protein</fullName>
    </recommendedName>
</protein>
<organism evidence="1 2">
    <name type="scientific">Enemella evansiae</name>
    <dbReference type="NCBI Taxonomy" id="2016499"/>
    <lineage>
        <taxon>Bacteria</taxon>
        <taxon>Bacillati</taxon>
        <taxon>Actinomycetota</taxon>
        <taxon>Actinomycetes</taxon>
        <taxon>Propionibacteriales</taxon>
        <taxon>Propionibacteriaceae</taxon>
        <taxon>Enemella</taxon>
    </lineage>
</organism>
<keyword evidence="2" id="KW-1185">Reference proteome</keyword>
<proteinExistence type="predicted"/>
<gene>
    <name evidence="1" type="ORF">CGZ94_04930</name>
</gene>
<evidence type="ECO:0000313" key="1">
    <source>
        <dbReference type="EMBL" id="OYO16287.1"/>
    </source>
</evidence>
<sequence length="146" mass="15804">MAVETIKTGPGRLHIGEAGTLKEIQTRIASIELECKTDQDDDVPVLSGDEVPGDVTEAWTLKGTMFSDFGLEGGFVEKCMTDRGKIEPFEFVPNAKYSKGVRGYVRLSPINIGGEVKKDSKPDFELKAMSPEVFDVAPDVAPDPVG</sequence>
<dbReference type="AlphaFoldDB" id="A0A255GKD4"/>
<comment type="caution">
    <text evidence="1">The sequence shown here is derived from an EMBL/GenBank/DDBJ whole genome shotgun (WGS) entry which is preliminary data.</text>
</comment>
<name>A0A255GKD4_9ACTN</name>
<dbReference type="Proteomes" id="UP000215896">
    <property type="component" value="Unassembled WGS sequence"/>
</dbReference>
<dbReference type="EMBL" id="NMVO01000004">
    <property type="protein sequence ID" value="OYO16287.1"/>
    <property type="molecule type" value="Genomic_DNA"/>
</dbReference>
<reference evidence="1 2" key="1">
    <citation type="submission" date="2017-07" db="EMBL/GenBank/DDBJ databases">
        <title>Draft whole genome sequences of clinical Proprionibacteriaceae strains.</title>
        <authorList>
            <person name="Bernier A.-M."/>
            <person name="Bernard K."/>
            <person name="Domingo M.-C."/>
        </authorList>
    </citation>
    <scope>NUCLEOTIDE SEQUENCE [LARGE SCALE GENOMIC DNA]</scope>
    <source>
        <strain evidence="1 2">NML 030167</strain>
    </source>
</reference>